<keyword evidence="1" id="KW-0472">Membrane</keyword>
<organism evidence="2 3">
    <name type="scientific">OM182 bacterium BACL3 MAG-120507-bin80</name>
    <dbReference type="NCBI Taxonomy" id="1655577"/>
    <lineage>
        <taxon>Bacteria</taxon>
        <taxon>Pseudomonadati</taxon>
        <taxon>Pseudomonadota</taxon>
        <taxon>Gammaproteobacteria</taxon>
        <taxon>OMG group</taxon>
        <taxon>OM182 clade</taxon>
    </lineage>
</organism>
<dbReference type="AlphaFoldDB" id="A0A0R2S713"/>
<feature type="transmembrane region" description="Helical" evidence="1">
    <location>
        <begin position="122"/>
        <end position="143"/>
    </location>
</feature>
<evidence type="ECO:0000313" key="2">
    <source>
        <dbReference type="EMBL" id="KRO70695.1"/>
    </source>
</evidence>
<feature type="transmembrane region" description="Helical" evidence="1">
    <location>
        <begin position="82"/>
        <end position="101"/>
    </location>
</feature>
<feature type="transmembrane region" description="Helical" evidence="1">
    <location>
        <begin position="5"/>
        <end position="22"/>
    </location>
</feature>
<accession>A0A0R2S713</accession>
<evidence type="ECO:0000256" key="1">
    <source>
        <dbReference type="SAM" id="Phobius"/>
    </source>
</evidence>
<proteinExistence type="predicted"/>
<feature type="transmembrane region" description="Helical" evidence="1">
    <location>
        <begin position="155"/>
        <end position="179"/>
    </location>
</feature>
<feature type="transmembrane region" description="Helical" evidence="1">
    <location>
        <begin position="55"/>
        <end position="76"/>
    </location>
</feature>
<sequence>MLQRFPVNFGYSVFVALSWVGLWHLNNFLFDAAEVAPLVSLIFLPAILRPMAVLLFGFPGAIGLILGAAVTLPTIATPSFSLVLIVLSNGLMAWMVFLSLSQIPAYRSQLTHDMTGITLRTIILFAVLTALASSLTNSLIISLSPDLSSSSGLPLSMLAGDAIGAFLMLYLLSIFSPFVSKHFR</sequence>
<feature type="transmembrane region" description="Helical" evidence="1">
    <location>
        <begin position="28"/>
        <end position="48"/>
    </location>
</feature>
<dbReference type="EMBL" id="LIBB01000302">
    <property type="protein sequence ID" value="KRO70695.1"/>
    <property type="molecule type" value="Genomic_DNA"/>
</dbReference>
<protein>
    <recommendedName>
        <fullName evidence="4">MASE1 domain-containing protein</fullName>
    </recommendedName>
</protein>
<evidence type="ECO:0000313" key="3">
    <source>
        <dbReference type="Proteomes" id="UP000051934"/>
    </source>
</evidence>
<dbReference type="Proteomes" id="UP000051934">
    <property type="component" value="Unassembled WGS sequence"/>
</dbReference>
<evidence type="ECO:0008006" key="4">
    <source>
        <dbReference type="Google" id="ProtNLM"/>
    </source>
</evidence>
<gene>
    <name evidence="2" type="ORF">ABR69_00965</name>
</gene>
<name>A0A0R2S713_9GAMM</name>
<keyword evidence="1" id="KW-1133">Transmembrane helix</keyword>
<comment type="caution">
    <text evidence="2">The sequence shown here is derived from an EMBL/GenBank/DDBJ whole genome shotgun (WGS) entry which is preliminary data.</text>
</comment>
<keyword evidence="1" id="KW-0812">Transmembrane</keyword>
<reference evidence="2 3" key="1">
    <citation type="submission" date="2015-10" db="EMBL/GenBank/DDBJ databases">
        <title>Metagenome-Assembled Genomes uncover a global brackish microbiome.</title>
        <authorList>
            <person name="Hugerth L.W."/>
            <person name="Larsson J."/>
            <person name="Alneberg J."/>
            <person name="Lindh M.V."/>
            <person name="Legrand C."/>
            <person name="Pinhassi J."/>
            <person name="Andersson A.F."/>
        </authorList>
    </citation>
    <scope>NUCLEOTIDE SEQUENCE [LARGE SCALE GENOMIC DNA]</scope>
    <source>
        <strain evidence="2">BACL4 MAG-120507-bin80</strain>
    </source>
</reference>